<protein>
    <submittedName>
        <fullName evidence="2">Oxidoreductase</fullName>
    </submittedName>
</protein>
<comment type="caution">
    <text evidence="2">The sequence shown here is derived from an EMBL/GenBank/DDBJ whole genome shotgun (WGS) entry which is preliminary data.</text>
</comment>
<keyword evidence="3" id="KW-1185">Reference proteome</keyword>
<dbReference type="InterPro" id="IPR050523">
    <property type="entry name" value="AKR_Detox_Biosynth"/>
</dbReference>
<dbReference type="Proteomes" id="UP000321832">
    <property type="component" value="Unassembled WGS sequence"/>
</dbReference>
<evidence type="ECO:0000313" key="2">
    <source>
        <dbReference type="EMBL" id="TXC65438.1"/>
    </source>
</evidence>
<dbReference type="Gene3D" id="3.20.20.100">
    <property type="entry name" value="NADP-dependent oxidoreductase domain"/>
    <property type="match status" value="1"/>
</dbReference>
<dbReference type="Pfam" id="PF00248">
    <property type="entry name" value="Aldo_ket_red"/>
    <property type="match status" value="1"/>
</dbReference>
<proteinExistence type="predicted"/>
<dbReference type="SUPFAM" id="SSF51430">
    <property type="entry name" value="NAD(P)-linked oxidoreductase"/>
    <property type="match status" value="1"/>
</dbReference>
<evidence type="ECO:0000313" key="3">
    <source>
        <dbReference type="Proteomes" id="UP000321832"/>
    </source>
</evidence>
<dbReference type="CDD" id="cd19092">
    <property type="entry name" value="AKR_BsYcsN_EcYdhF-like"/>
    <property type="match status" value="1"/>
</dbReference>
<sequence>MLPLTSLAADGPRLSPIVAGVWRMAYWGWSAQERLRWIEQSVELGVTSFDHADIYGGYSVEALFGEALALASPSLRQRLQIVSKCGIKLVTPARPEHRIKHYDTTAAHIIASAETSLRALGVERLDLLLVHRPDPLMDADEVAGAFAALRDAGKVAHFGASNFAPATFELLASRFPLSTNQIELHPLHRAPFSDGTLDQLQRLRIRPMIWSPLAGGALLSGDGEAERRVQAALARVAGRHGCTAATVAFAWLLRLPSRPLPVAGSRRIEALRDAVAALQLTLSAQDWAEIWQAAAGRELP</sequence>
<name>A0A5C6U0W1_9BURK</name>
<evidence type="ECO:0000259" key="1">
    <source>
        <dbReference type="Pfam" id="PF00248"/>
    </source>
</evidence>
<dbReference type="InterPro" id="IPR023210">
    <property type="entry name" value="NADP_OxRdtase_dom"/>
</dbReference>
<dbReference type="AlphaFoldDB" id="A0A5C6U0W1"/>
<organism evidence="2 3">
    <name type="scientific">Piscinibacter aquaticus</name>
    <dbReference type="NCBI Taxonomy" id="392597"/>
    <lineage>
        <taxon>Bacteria</taxon>
        <taxon>Pseudomonadati</taxon>
        <taxon>Pseudomonadota</taxon>
        <taxon>Betaproteobacteria</taxon>
        <taxon>Burkholderiales</taxon>
        <taxon>Sphaerotilaceae</taxon>
        <taxon>Piscinibacter</taxon>
    </lineage>
</organism>
<dbReference type="PANTHER" id="PTHR43364:SF1">
    <property type="entry name" value="OXIDOREDUCTASE YDHF"/>
    <property type="match status" value="1"/>
</dbReference>
<dbReference type="InterPro" id="IPR036812">
    <property type="entry name" value="NAD(P)_OxRdtase_dom_sf"/>
</dbReference>
<accession>A0A5C6U0W1</accession>
<reference evidence="2 3" key="1">
    <citation type="submission" date="2019-08" db="EMBL/GenBank/DDBJ databases">
        <authorList>
            <person name="Khan S.A."/>
            <person name="Jeon C.O."/>
            <person name="Jeong S.E."/>
        </authorList>
    </citation>
    <scope>NUCLEOTIDE SEQUENCE [LARGE SCALE GENOMIC DNA]</scope>
    <source>
        <strain evidence="3">IMCC1728</strain>
    </source>
</reference>
<dbReference type="EMBL" id="VOPW01000001">
    <property type="protein sequence ID" value="TXC65438.1"/>
    <property type="molecule type" value="Genomic_DNA"/>
</dbReference>
<dbReference type="GO" id="GO:0005829">
    <property type="term" value="C:cytosol"/>
    <property type="evidence" value="ECO:0007669"/>
    <property type="project" value="TreeGrafter"/>
</dbReference>
<dbReference type="PANTHER" id="PTHR43364">
    <property type="entry name" value="NADH-SPECIFIC METHYLGLYOXAL REDUCTASE-RELATED"/>
    <property type="match status" value="1"/>
</dbReference>
<gene>
    <name evidence="2" type="ORF">FSC37_03010</name>
</gene>
<feature type="domain" description="NADP-dependent oxidoreductase" evidence="1">
    <location>
        <begin position="16"/>
        <end position="292"/>
    </location>
</feature>